<feature type="coiled-coil region" evidence="1">
    <location>
        <begin position="206"/>
        <end position="259"/>
    </location>
</feature>
<feature type="compositionally biased region" description="Basic residues" evidence="2">
    <location>
        <begin position="98"/>
        <end position="109"/>
    </location>
</feature>
<evidence type="ECO:0000313" key="3">
    <source>
        <dbReference type="EMBL" id="EQK98370.1"/>
    </source>
</evidence>
<feature type="compositionally biased region" description="Basic and acidic residues" evidence="2">
    <location>
        <begin position="58"/>
        <end position="68"/>
    </location>
</feature>
<organism evidence="3 4">
    <name type="scientific">Ophiocordyceps sinensis (strain Co18 / CGMCC 3.14243)</name>
    <name type="common">Yarsagumba caterpillar fungus</name>
    <name type="synonym">Hirsutella sinensis</name>
    <dbReference type="NCBI Taxonomy" id="911162"/>
    <lineage>
        <taxon>Eukaryota</taxon>
        <taxon>Fungi</taxon>
        <taxon>Dikarya</taxon>
        <taxon>Ascomycota</taxon>
        <taxon>Pezizomycotina</taxon>
        <taxon>Sordariomycetes</taxon>
        <taxon>Hypocreomycetidae</taxon>
        <taxon>Hypocreales</taxon>
        <taxon>Ophiocordycipitaceae</taxon>
        <taxon>Ophiocordyceps</taxon>
    </lineage>
</organism>
<dbReference type="EMBL" id="KE654872">
    <property type="protein sequence ID" value="EQK98370.1"/>
    <property type="molecule type" value="Genomic_DNA"/>
</dbReference>
<dbReference type="HOGENOM" id="CLU_025210_0_0_1"/>
<evidence type="ECO:0000313" key="4">
    <source>
        <dbReference type="Proteomes" id="UP000019374"/>
    </source>
</evidence>
<feature type="compositionally biased region" description="Basic residues" evidence="2">
    <location>
        <begin position="116"/>
        <end position="127"/>
    </location>
</feature>
<proteinExistence type="predicted"/>
<gene>
    <name evidence="3" type="ORF">OCS_05917</name>
</gene>
<accession>T5A7H7</accession>
<name>T5A7H7_OPHSC</name>
<keyword evidence="1" id="KW-0175">Coiled coil</keyword>
<protein>
    <submittedName>
        <fullName evidence="3">Uncharacterized protein</fullName>
    </submittedName>
</protein>
<reference evidence="3 4" key="1">
    <citation type="journal article" date="2013" name="Chin. Sci. Bull.">
        <title>Genome survey uncovers the secrets of sex and lifestyle in caterpillar fungus.</title>
        <authorList>
            <person name="Hu X."/>
            <person name="Zhang Y."/>
            <person name="Xiao G."/>
            <person name="Zheng P."/>
            <person name="Xia Y."/>
            <person name="Zhang X."/>
            <person name="St Leger R.J."/>
            <person name="Liu X."/>
            <person name="Wang C."/>
        </authorList>
    </citation>
    <scope>NUCLEOTIDE SEQUENCE [LARGE SCALE GENOMIC DNA]</scope>
    <source>
        <strain evidence="4">Co18 / CGMCC 3.14243</strain>
        <tissue evidence="3">Fruit-body</tissue>
    </source>
</reference>
<dbReference type="Proteomes" id="UP000019374">
    <property type="component" value="Unassembled WGS sequence"/>
</dbReference>
<dbReference type="eggNOG" id="ENOG502QQ4F">
    <property type="taxonomic scope" value="Eukaryota"/>
</dbReference>
<evidence type="ECO:0000256" key="1">
    <source>
        <dbReference type="SAM" id="Coils"/>
    </source>
</evidence>
<dbReference type="AlphaFoldDB" id="T5A7H7"/>
<dbReference type="OrthoDB" id="5242628at2759"/>
<evidence type="ECO:0000256" key="2">
    <source>
        <dbReference type="SAM" id="MobiDB-lite"/>
    </source>
</evidence>
<feature type="region of interest" description="Disordered" evidence="2">
    <location>
        <begin position="15"/>
        <end position="139"/>
    </location>
</feature>
<sequence>MEGYYDEDVDIHVRHGAYPPQPVRYVRSPPRPRGHYTVPIAPGYLVPEHHTTVVSRFRSRDRSRERPRPSPANPVIINNQFYREHSSDDDDTSDGQRRHSQLARRRRRHSSDSRSRSRSRSHSRSHSRSPAYKTRQEWEAERARRELEQLRRVQSRDREVQYFAKEYRDDAELQRARCELEHLRLVQSRDNEGQRLAKEYRDDADLQRAKRELDEIKGREARAEEERRIKKELDLKRLREEEEAAREKSRRDKEATEAVERYKLKEADRIACEEKQKYEYEKEYKRRLQEDLIKSGLDERAISAIVNKQKVPETCPEPAARPTYTRMARRHLSVETLRTFRVEYDIDSDPEYVLIKRWVPEWEQDQFWKHTRYIREKRGGGALLIEGNRHRHQEPEFEWVRKKNDRKRSKSPALLMYLAGARPA</sequence>